<proteinExistence type="inferred from homology"/>
<reference evidence="3" key="2">
    <citation type="journal article" date="2022" name="Microbiol. Resour. Announc.">
        <title>Metagenome Sequencing to Explore Phylogenomics of Terrestrial Cyanobacteria.</title>
        <authorList>
            <person name="Ward R.D."/>
            <person name="Stajich J.E."/>
            <person name="Johansen J.R."/>
            <person name="Huntemann M."/>
            <person name="Clum A."/>
            <person name="Foster B."/>
            <person name="Foster B."/>
            <person name="Roux S."/>
            <person name="Palaniappan K."/>
            <person name="Varghese N."/>
            <person name="Mukherjee S."/>
            <person name="Reddy T.B.K."/>
            <person name="Daum C."/>
            <person name="Copeland A."/>
            <person name="Chen I.A."/>
            <person name="Ivanova N.N."/>
            <person name="Kyrpides N.C."/>
            <person name="Shapiro N."/>
            <person name="Eloe-Fadrosh E.A."/>
            <person name="Pietrasiak N."/>
        </authorList>
    </citation>
    <scope>NUCLEOTIDE SEQUENCE</scope>
    <source>
        <strain evidence="3">JT2-VF2</strain>
    </source>
</reference>
<dbReference type="InterPro" id="IPR036249">
    <property type="entry name" value="Thioredoxin-like_sf"/>
</dbReference>
<comment type="similarity">
    <text evidence="1">Belongs to the thioredoxin family. DsbA subfamily.</text>
</comment>
<name>A0A951Q651_9NOST</name>
<evidence type="ECO:0000313" key="3">
    <source>
        <dbReference type="EMBL" id="MBW4566081.1"/>
    </source>
</evidence>
<dbReference type="Gene3D" id="3.40.30.10">
    <property type="entry name" value="Glutaredoxin"/>
    <property type="match status" value="1"/>
</dbReference>
<sequence length="178" mass="19798">MSLGDYNRLLVPISEQDHIQGLVSTSVTLVQYGDYQCPPCGEAHRLIKAIQQQVNNLCFVFRHFPQQQIHPYAQRAAEAAEAAAAQGQFWQMHDILFTHQQGLGNDYLVEYANNLGLDIPQFLQDISGKVHIAHINQDIESGLHSGVTAAPALFINGIRYTSRWNLEQLMAAIATASN</sequence>
<evidence type="ECO:0000313" key="4">
    <source>
        <dbReference type="Proteomes" id="UP000715781"/>
    </source>
</evidence>
<organism evidence="3 4">
    <name type="scientific">Mojavia pulchra JT2-VF2</name>
    <dbReference type="NCBI Taxonomy" id="287848"/>
    <lineage>
        <taxon>Bacteria</taxon>
        <taxon>Bacillati</taxon>
        <taxon>Cyanobacteriota</taxon>
        <taxon>Cyanophyceae</taxon>
        <taxon>Nostocales</taxon>
        <taxon>Nostocaceae</taxon>
    </lineage>
</organism>
<dbReference type="InterPro" id="IPR012336">
    <property type="entry name" value="Thioredoxin-like_fold"/>
</dbReference>
<protein>
    <submittedName>
        <fullName evidence="3">DsbA family protein</fullName>
    </submittedName>
</protein>
<dbReference type="AlphaFoldDB" id="A0A951Q651"/>
<dbReference type="Pfam" id="PF13462">
    <property type="entry name" value="Thioredoxin_4"/>
    <property type="match status" value="1"/>
</dbReference>
<gene>
    <name evidence="3" type="ORF">KME32_34415</name>
</gene>
<evidence type="ECO:0000259" key="2">
    <source>
        <dbReference type="Pfam" id="PF13462"/>
    </source>
</evidence>
<accession>A0A951Q651</accession>
<comment type="caution">
    <text evidence="3">The sequence shown here is derived from an EMBL/GenBank/DDBJ whole genome shotgun (WGS) entry which is preliminary data.</text>
</comment>
<dbReference type="SUPFAM" id="SSF52833">
    <property type="entry name" value="Thioredoxin-like"/>
    <property type="match status" value="1"/>
</dbReference>
<feature type="domain" description="Thioredoxin-like fold" evidence="2">
    <location>
        <begin position="15"/>
        <end position="173"/>
    </location>
</feature>
<reference evidence="3" key="1">
    <citation type="submission" date="2021-05" db="EMBL/GenBank/DDBJ databases">
        <authorList>
            <person name="Pietrasiak N."/>
            <person name="Ward R."/>
            <person name="Stajich J.E."/>
            <person name="Kurbessoian T."/>
        </authorList>
    </citation>
    <scope>NUCLEOTIDE SEQUENCE</scope>
    <source>
        <strain evidence="3">JT2-VF2</strain>
    </source>
</reference>
<evidence type="ECO:0000256" key="1">
    <source>
        <dbReference type="ARBA" id="ARBA00005791"/>
    </source>
</evidence>
<dbReference type="PANTHER" id="PTHR13887:SF55">
    <property type="entry name" value="SLR0313 PROTEIN"/>
    <property type="match status" value="1"/>
</dbReference>
<dbReference type="Proteomes" id="UP000715781">
    <property type="component" value="Unassembled WGS sequence"/>
</dbReference>
<dbReference type="PANTHER" id="PTHR13887">
    <property type="entry name" value="GLUTATHIONE S-TRANSFERASE KAPPA"/>
    <property type="match status" value="1"/>
</dbReference>
<dbReference type="EMBL" id="JAHHHN010000059">
    <property type="protein sequence ID" value="MBW4566081.1"/>
    <property type="molecule type" value="Genomic_DNA"/>
</dbReference>